<dbReference type="FunFam" id="3.30.40.10:FF:000285">
    <property type="entry name" value="RING-H2 finger protein ATL43"/>
    <property type="match status" value="1"/>
</dbReference>
<evidence type="ECO:0000256" key="15">
    <source>
        <dbReference type="PROSITE-ProRule" id="PRU00175"/>
    </source>
</evidence>
<keyword evidence="10" id="KW-0833">Ubl conjugation pathway</keyword>
<reference evidence="19 20" key="1">
    <citation type="journal article" date="2014" name="PLoS ONE">
        <title>Global Analysis of Gene Expression Profiles in Physic Nut (Jatropha curcas L.) Seedlings Exposed to Salt Stress.</title>
        <authorList>
            <person name="Zhang L."/>
            <person name="Zhang C."/>
            <person name="Wu P."/>
            <person name="Chen Y."/>
            <person name="Li M."/>
            <person name="Jiang H."/>
            <person name="Wu G."/>
        </authorList>
    </citation>
    <scope>NUCLEOTIDE SEQUENCE [LARGE SCALE GENOMIC DNA]</scope>
    <source>
        <strain evidence="20">cv. GZQX0401</strain>
        <tissue evidence="19">Young leaves</tissue>
    </source>
</reference>
<keyword evidence="6 16" id="KW-0812">Transmembrane</keyword>
<dbReference type="SMART" id="SM00184">
    <property type="entry name" value="RING"/>
    <property type="match status" value="1"/>
</dbReference>
<dbReference type="SUPFAM" id="SSF57850">
    <property type="entry name" value="RING/U-box"/>
    <property type="match status" value="1"/>
</dbReference>
<feature type="transmembrane region" description="Helical" evidence="16">
    <location>
        <begin position="37"/>
        <end position="62"/>
    </location>
</feature>
<evidence type="ECO:0000256" key="13">
    <source>
        <dbReference type="ARBA" id="ARBA00023136"/>
    </source>
</evidence>
<dbReference type="GO" id="GO:0061630">
    <property type="term" value="F:ubiquitin protein ligase activity"/>
    <property type="evidence" value="ECO:0007669"/>
    <property type="project" value="UniProtKB-EC"/>
</dbReference>
<keyword evidence="12 16" id="KW-1133">Transmembrane helix</keyword>
<feature type="domain" description="RING-type" evidence="18">
    <location>
        <begin position="118"/>
        <end position="160"/>
    </location>
</feature>
<keyword evidence="7" id="KW-0479">Metal-binding</keyword>
<evidence type="ECO:0000256" key="12">
    <source>
        <dbReference type="ARBA" id="ARBA00022989"/>
    </source>
</evidence>
<dbReference type="Pfam" id="PF13639">
    <property type="entry name" value="zf-RING_2"/>
    <property type="match status" value="1"/>
</dbReference>
<evidence type="ECO:0000256" key="16">
    <source>
        <dbReference type="SAM" id="Phobius"/>
    </source>
</evidence>
<evidence type="ECO:0000256" key="7">
    <source>
        <dbReference type="ARBA" id="ARBA00022723"/>
    </source>
</evidence>
<evidence type="ECO:0000256" key="4">
    <source>
        <dbReference type="ARBA" id="ARBA00012483"/>
    </source>
</evidence>
<comment type="catalytic activity">
    <reaction evidence="1">
        <text>S-ubiquitinyl-[E2 ubiquitin-conjugating enzyme]-L-cysteine + [acceptor protein]-L-lysine = [E2 ubiquitin-conjugating enzyme]-L-cysteine + N(6)-ubiquitinyl-[acceptor protein]-L-lysine.</text>
        <dbReference type="EC" id="2.3.2.27"/>
    </reaction>
</comment>
<protein>
    <recommendedName>
        <fullName evidence="4">RING-type E3 ubiquitin transferase</fullName>
        <ecNumber evidence="4">2.3.2.27</ecNumber>
    </recommendedName>
</protein>
<keyword evidence="8 17" id="KW-0732">Signal</keyword>
<name>A0A067KDJ3_JATCU</name>
<feature type="signal peptide" evidence="17">
    <location>
        <begin position="1"/>
        <end position="21"/>
    </location>
</feature>
<comment type="subcellular location">
    <subcellularLocation>
        <location evidence="2">Membrane</location>
        <topology evidence="2">Single-pass membrane protein</topology>
    </subcellularLocation>
</comment>
<evidence type="ECO:0000256" key="9">
    <source>
        <dbReference type="ARBA" id="ARBA00022771"/>
    </source>
</evidence>
<comment type="similarity">
    <text evidence="14">Belongs to the RING-type zinc finger family. ATL subfamily.</text>
</comment>
<accession>A0A067KDJ3</accession>
<evidence type="ECO:0000256" key="17">
    <source>
        <dbReference type="SAM" id="SignalP"/>
    </source>
</evidence>
<evidence type="ECO:0000256" key="8">
    <source>
        <dbReference type="ARBA" id="ARBA00022729"/>
    </source>
</evidence>
<dbReference type="EC" id="2.3.2.27" evidence="4"/>
<evidence type="ECO:0000313" key="20">
    <source>
        <dbReference type="Proteomes" id="UP000027138"/>
    </source>
</evidence>
<evidence type="ECO:0000259" key="18">
    <source>
        <dbReference type="PROSITE" id="PS50089"/>
    </source>
</evidence>
<keyword evidence="9 15" id="KW-0863">Zinc-finger</keyword>
<evidence type="ECO:0000256" key="5">
    <source>
        <dbReference type="ARBA" id="ARBA00022679"/>
    </source>
</evidence>
<gene>
    <name evidence="19" type="ORF">JCGZ_07753</name>
</gene>
<dbReference type="Proteomes" id="UP000027138">
    <property type="component" value="Unassembled WGS sequence"/>
</dbReference>
<keyword evidence="20" id="KW-1185">Reference proteome</keyword>
<keyword evidence="5" id="KW-0808">Transferase</keyword>
<comment type="pathway">
    <text evidence="3">Protein modification; protein ubiquitination.</text>
</comment>
<evidence type="ECO:0000256" key="10">
    <source>
        <dbReference type="ARBA" id="ARBA00022786"/>
    </source>
</evidence>
<keyword evidence="11" id="KW-0862">Zinc</keyword>
<evidence type="ECO:0000256" key="3">
    <source>
        <dbReference type="ARBA" id="ARBA00004906"/>
    </source>
</evidence>
<dbReference type="PANTHER" id="PTHR46539">
    <property type="entry name" value="E3 UBIQUITIN-PROTEIN LIGASE ATL42"/>
    <property type="match status" value="1"/>
</dbReference>
<organism evidence="19 20">
    <name type="scientific">Jatropha curcas</name>
    <name type="common">Barbados nut</name>
    <dbReference type="NCBI Taxonomy" id="180498"/>
    <lineage>
        <taxon>Eukaryota</taxon>
        <taxon>Viridiplantae</taxon>
        <taxon>Streptophyta</taxon>
        <taxon>Embryophyta</taxon>
        <taxon>Tracheophyta</taxon>
        <taxon>Spermatophyta</taxon>
        <taxon>Magnoliopsida</taxon>
        <taxon>eudicotyledons</taxon>
        <taxon>Gunneridae</taxon>
        <taxon>Pentapetalae</taxon>
        <taxon>rosids</taxon>
        <taxon>fabids</taxon>
        <taxon>Malpighiales</taxon>
        <taxon>Euphorbiaceae</taxon>
        <taxon>Crotonoideae</taxon>
        <taxon>Jatropheae</taxon>
        <taxon>Jatropha</taxon>
    </lineage>
</organism>
<dbReference type="PANTHER" id="PTHR46539:SF8">
    <property type="entry name" value="RING-TYPE DOMAIN-CONTAINING PROTEIN"/>
    <property type="match status" value="1"/>
</dbReference>
<proteinExistence type="inferred from homology"/>
<dbReference type="GO" id="GO:0008270">
    <property type="term" value="F:zinc ion binding"/>
    <property type="evidence" value="ECO:0007669"/>
    <property type="project" value="UniProtKB-KW"/>
</dbReference>
<evidence type="ECO:0000256" key="2">
    <source>
        <dbReference type="ARBA" id="ARBA00004167"/>
    </source>
</evidence>
<feature type="chain" id="PRO_5001643636" description="RING-type E3 ubiquitin transferase" evidence="17">
    <location>
        <begin position="22"/>
        <end position="413"/>
    </location>
</feature>
<dbReference type="InterPro" id="IPR001841">
    <property type="entry name" value="Znf_RING"/>
</dbReference>
<dbReference type="InterPro" id="IPR013083">
    <property type="entry name" value="Znf_RING/FYVE/PHD"/>
</dbReference>
<evidence type="ECO:0000256" key="1">
    <source>
        <dbReference type="ARBA" id="ARBA00000900"/>
    </source>
</evidence>
<dbReference type="PROSITE" id="PS50089">
    <property type="entry name" value="ZF_RING_2"/>
    <property type="match status" value="1"/>
</dbReference>
<dbReference type="Gene3D" id="3.30.40.10">
    <property type="entry name" value="Zinc/RING finger domain, C3HC4 (zinc finger)"/>
    <property type="match status" value="1"/>
</dbReference>
<dbReference type="AlphaFoldDB" id="A0A067KDJ3"/>
<evidence type="ECO:0000313" key="19">
    <source>
        <dbReference type="EMBL" id="KDP34182.1"/>
    </source>
</evidence>
<dbReference type="CDD" id="cd16461">
    <property type="entry name" value="RING-H2_EL5-like"/>
    <property type="match status" value="1"/>
</dbReference>
<keyword evidence="13 16" id="KW-0472">Membrane</keyword>
<dbReference type="KEGG" id="jcu:105638234"/>
<evidence type="ECO:0000256" key="14">
    <source>
        <dbReference type="ARBA" id="ARBA00024209"/>
    </source>
</evidence>
<dbReference type="EMBL" id="KK914539">
    <property type="protein sequence ID" value="KDP34182.1"/>
    <property type="molecule type" value="Genomic_DNA"/>
</dbReference>
<dbReference type="OrthoDB" id="8062037at2759"/>
<evidence type="ECO:0000256" key="6">
    <source>
        <dbReference type="ARBA" id="ARBA00022692"/>
    </source>
</evidence>
<sequence>MSNQLRVLSLVILFFFFHVKAQSPSNPSSYSGVLKPLRPSLAVVVGITSIMLSVTFLVLAYAKFCRRNRNDHSDRDNQHLNALIRSRSRFSGIDRAVIDSLPFFRFSSLKGSKQGLECSVCLSRFEETEILRLLPKCKHAFHQNCIDQWLESHSSCPLCRYKFDPDNDLKSFSYSNRDLQYRNPSNLTDDPNLELFIQREEDYRHSSSRFNLVSSSRGSSNKQELLLADQESDNYNNQQFLHKLKHKIIVSDVIIKNRWSDVNSSDLLSLNSEMLSAISSNRFSNSRFYNSSILSMNEDIEKIKEDILERKRLYHSKICSSERSNSFSSSYKEETYSKIINHGEKRSMSEITICSRFKELNTKSNKSKELEILPRNSDNKEDEKRRLWLPIVRRTVQWFAGEEGKYKRQTSNV</sequence>
<evidence type="ECO:0000256" key="11">
    <source>
        <dbReference type="ARBA" id="ARBA00022833"/>
    </source>
</evidence>
<dbReference type="GO" id="GO:0016020">
    <property type="term" value="C:membrane"/>
    <property type="evidence" value="ECO:0007669"/>
    <property type="project" value="UniProtKB-SubCell"/>
</dbReference>